<proteinExistence type="predicted"/>
<dbReference type="InterPro" id="IPR050553">
    <property type="entry name" value="Thioredoxin_ResA/DsbE_sf"/>
</dbReference>
<dbReference type="Pfam" id="PF08534">
    <property type="entry name" value="Redoxin"/>
    <property type="match status" value="1"/>
</dbReference>
<evidence type="ECO:0000259" key="2">
    <source>
        <dbReference type="Pfam" id="PF08534"/>
    </source>
</evidence>
<dbReference type="PANTHER" id="PTHR42852:SF13">
    <property type="entry name" value="PROTEIN DIPZ"/>
    <property type="match status" value="1"/>
</dbReference>
<feature type="signal peptide" evidence="1">
    <location>
        <begin position="1"/>
        <end position="20"/>
    </location>
</feature>
<dbReference type="GO" id="GO:0016491">
    <property type="term" value="F:oxidoreductase activity"/>
    <property type="evidence" value="ECO:0007669"/>
    <property type="project" value="InterPro"/>
</dbReference>
<dbReference type="PANTHER" id="PTHR42852">
    <property type="entry name" value="THIOL:DISULFIDE INTERCHANGE PROTEIN DSBE"/>
    <property type="match status" value="1"/>
</dbReference>
<feature type="domain" description="Redoxin" evidence="2">
    <location>
        <begin position="41"/>
        <end position="157"/>
    </location>
</feature>
<name>A0A0L0ETB8_9GAMM</name>
<dbReference type="EMBL" id="LFZX01000058">
    <property type="protein sequence ID" value="KNC67610.1"/>
    <property type="molecule type" value="Genomic_DNA"/>
</dbReference>
<evidence type="ECO:0000256" key="1">
    <source>
        <dbReference type="SAM" id="SignalP"/>
    </source>
</evidence>
<dbReference type="Gene3D" id="3.40.30.10">
    <property type="entry name" value="Glutaredoxin"/>
    <property type="match status" value="1"/>
</dbReference>
<reference evidence="4" key="1">
    <citation type="submission" date="2015-07" db="EMBL/GenBank/DDBJ databases">
        <title>Draft genome sequence of a Pseudoalteromonas rubra strain, OCN096, isolated from Kaneohe Bay, Oahu, Hawaii.</title>
        <authorList>
            <person name="Beurmann S."/>
            <person name="Ushijima B."/>
            <person name="Belcaid M."/>
            <person name="Callahan S.M."/>
            <person name="Aeby G.S."/>
        </authorList>
    </citation>
    <scope>NUCLEOTIDE SEQUENCE [LARGE SCALE GENOMIC DNA]</scope>
    <source>
        <strain evidence="4">OCN096</strain>
    </source>
</reference>
<dbReference type="Proteomes" id="UP000036850">
    <property type="component" value="Unassembled WGS sequence"/>
</dbReference>
<feature type="chain" id="PRO_5005537702" evidence="1">
    <location>
        <begin position="21"/>
        <end position="168"/>
    </location>
</feature>
<evidence type="ECO:0000313" key="3">
    <source>
        <dbReference type="EMBL" id="KNC67610.1"/>
    </source>
</evidence>
<dbReference type="AlphaFoldDB" id="A0A0L0ETB8"/>
<dbReference type="InterPro" id="IPR036249">
    <property type="entry name" value="Thioredoxin-like_sf"/>
</dbReference>
<accession>A0A0L0ETB8</accession>
<dbReference type="OrthoDB" id="6398367at2"/>
<comment type="caution">
    <text evidence="3">The sequence shown here is derived from an EMBL/GenBank/DDBJ whole genome shotgun (WGS) entry which is preliminary data.</text>
</comment>
<dbReference type="InterPro" id="IPR013740">
    <property type="entry name" value="Redoxin"/>
</dbReference>
<gene>
    <name evidence="3" type="ORF">AC626_09725</name>
</gene>
<protein>
    <submittedName>
        <fullName evidence="3">Redoxin domain protein</fullName>
    </submittedName>
</protein>
<organism evidence="3 4">
    <name type="scientific">Pseudoalteromonas rubra</name>
    <dbReference type="NCBI Taxonomy" id="43658"/>
    <lineage>
        <taxon>Bacteria</taxon>
        <taxon>Pseudomonadati</taxon>
        <taxon>Pseudomonadota</taxon>
        <taxon>Gammaproteobacteria</taxon>
        <taxon>Alteromonadales</taxon>
        <taxon>Pseudoalteromonadaceae</taxon>
        <taxon>Pseudoalteromonas</taxon>
    </lineage>
</organism>
<evidence type="ECO:0000313" key="4">
    <source>
        <dbReference type="Proteomes" id="UP000036850"/>
    </source>
</evidence>
<dbReference type="PATRIC" id="fig|43658.6.peg.5010"/>
<dbReference type="SUPFAM" id="SSF52833">
    <property type="entry name" value="Thioredoxin-like"/>
    <property type="match status" value="1"/>
</dbReference>
<keyword evidence="1" id="KW-0732">Signal</keyword>
<sequence length="168" mass="18715">MIKRLAIAAFITALGSQLSACKATPLPEAHSKGYETYINPGDTFRHTQLINIDGEPVRLAQGNKLIILFASWCSDSQRTLNELKASQLMADPQLQIIAIGREEDADTLKAFRTSFGIDFNLIADPDRAIYSQYANKGIPRLIMLDNQNRVVKTLIGEQAGIIEQVRWQ</sequence>
<dbReference type="CDD" id="cd02966">
    <property type="entry name" value="TlpA_like_family"/>
    <property type="match status" value="1"/>
</dbReference>